<proteinExistence type="inferred from homology"/>
<organism evidence="4 5">
    <name type="scientific">Armadillidium nasatum</name>
    <dbReference type="NCBI Taxonomy" id="96803"/>
    <lineage>
        <taxon>Eukaryota</taxon>
        <taxon>Metazoa</taxon>
        <taxon>Ecdysozoa</taxon>
        <taxon>Arthropoda</taxon>
        <taxon>Crustacea</taxon>
        <taxon>Multicrustacea</taxon>
        <taxon>Malacostraca</taxon>
        <taxon>Eumalacostraca</taxon>
        <taxon>Peracarida</taxon>
        <taxon>Isopoda</taxon>
        <taxon>Oniscidea</taxon>
        <taxon>Crinocheta</taxon>
        <taxon>Armadillidiidae</taxon>
        <taxon>Armadillidium</taxon>
    </lineage>
</organism>
<accession>A0A5N5SXQ3</accession>
<keyword evidence="2 4" id="KW-0808">Transferase</keyword>
<sequence>MLKSGHRIVCSSLKEYEKVYDDFEAHRVGTVRLQPGNWFFTTPFINYADQVYDFKLKPSDVVVVTYPKCGTTWTQEIVWTILKNRNLDNPKASIPINARCPFIEFDFLMNHHGLPIFEPGQEIYDGFHSMYPDRNPDDGIFLQLAELAEDPRVIKSHLPLSLLPPSLLDTSKVLYIARNPRDVTISYHHHSRLIRNHNYTGNLDSFVDHMINDRLMFSPYWEHIKEGWNKRNHPNMLFCFYEDMKADPKKEIDRIAKFINVDLTETQLDNIVSFTSFDAMKNRTEVVSWKKDASTETYFNNEVFQNDGGFFRKGQVNDWKSKLSEEQIQKLEEWSKKNCEDFDDDFKYKKM</sequence>
<dbReference type="SUPFAM" id="SSF52540">
    <property type="entry name" value="P-loop containing nucleoside triphosphate hydrolases"/>
    <property type="match status" value="1"/>
</dbReference>
<dbReference type="Proteomes" id="UP000326759">
    <property type="component" value="Unassembled WGS sequence"/>
</dbReference>
<evidence type="ECO:0000256" key="1">
    <source>
        <dbReference type="ARBA" id="ARBA00005771"/>
    </source>
</evidence>
<dbReference type="InterPro" id="IPR027417">
    <property type="entry name" value="P-loop_NTPase"/>
</dbReference>
<dbReference type="PANTHER" id="PTHR11783">
    <property type="entry name" value="SULFOTRANSFERASE SULT"/>
    <property type="match status" value="1"/>
</dbReference>
<dbReference type="Gene3D" id="3.40.50.300">
    <property type="entry name" value="P-loop containing nucleotide triphosphate hydrolases"/>
    <property type="match status" value="1"/>
</dbReference>
<comment type="similarity">
    <text evidence="1">Belongs to the sulfotransferase 1 family.</text>
</comment>
<evidence type="ECO:0000259" key="3">
    <source>
        <dbReference type="Pfam" id="PF00685"/>
    </source>
</evidence>
<evidence type="ECO:0000256" key="2">
    <source>
        <dbReference type="ARBA" id="ARBA00022679"/>
    </source>
</evidence>
<dbReference type="GO" id="GO:0008146">
    <property type="term" value="F:sulfotransferase activity"/>
    <property type="evidence" value="ECO:0007669"/>
    <property type="project" value="InterPro"/>
</dbReference>
<keyword evidence="5" id="KW-1185">Reference proteome</keyword>
<evidence type="ECO:0000313" key="4">
    <source>
        <dbReference type="EMBL" id="KAB7498678.1"/>
    </source>
</evidence>
<dbReference type="EMBL" id="SEYY01019095">
    <property type="protein sequence ID" value="KAB7498678.1"/>
    <property type="molecule type" value="Genomic_DNA"/>
</dbReference>
<dbReference type="OrthoDB" id="205623at2759"/>
<comment type="caution">
    <text evidence="4">The sequence shown here is derived from an EMBL/GenBank/DDBJ whole genome shotgun (WGS) entry which is preliminary data.</text>
</comment>
<protein>
    <submittedName>
        <fullName evidence="4">Sulfotransferase 1C4</fullName>
    </submittedName>
</protein>
<gene>
    <name evidence="4" type="ORF">Anas_10629</name>
</gene>
<feature type="domain" description="Sulfotransferase" evidence="3">
    <location>
        <begin position="58"/>
        <end position="342"/>
    </location>
</feature>
<evidence type="ECO:0000313" key="5">
    <source>
        <dbReference type="Proteomes" id="UP000326759"/>
    </source>
</evidence>
<name>A0A5N5SXQ3_9CRUS</name>
<dbReference type="AlphaFoldDB" id="A0A5N5SXQ3"/>
<dbReference type="InterPro" id="IPR000863">
    <property type="entry name" value="Sulfotransferase_dom"/>
</dbReference>
<reference evidence="4 5" key="1">
    <citation type="journal article" date="2019" name="PLoS Biol.">
        <title>Sex chromosomes control vertical transmission of feminizing Wolbachia symbionts in an isopod.</title>
        <authorList>
            <person name="Becking T."/>
            <person name="Chebbi M.A."/>
            <person name="Giraud I."/>
            <person name="Moumen B."/>
            <person name="Laverre T."/>
            <person name="Caubet Y."/>
            <person name="Peccoud J."/>
            <person name="Gilbert C."/>
            <person name="Cordaux R."/>
        </authorList>
    </citation>
    <scope>NUCLEOTIDE SEQUENCE [LARGE SCALE GENOMIC DNA]</scope>
    <source>
        <strain evidence="4">ANa2</strain>
        <tissue evidence="4">Whole body excluding digestive tract and cuticle</tissue>
    </source>
</reference>
<dbReference type="Pfam" id="PF00685">
    <property type="entry name" value="Sulfotransfer_1"/>
    <property type="match status" value="1"/>
</dbReference>